<protein>
    <recommendedName>
        <fullName evidence="3">Carboxylic ester hydrolase</fullName>
        <ecNumber evidence="3">3.1.1.-</ecNumber>
    </recommendedName>
</protein>
<dbReference type="InterPro" id="IPR029058">
    <property type="entry name" value="AB_hydrolase_fold"/>
</dbReference>
<evidence type="ECO:0000313" key="6">
    <source>
        <dbReference type="Proteomes" id="UP000002668"/>
    </source>
</evidence>
<evidence type="ECO:0000256" key="2">
    <source>
        <dbReference type="ARBA" id="ARBA00022801"/>
    </source>
</evidence>
<dbReference type="SUPFAM" id="SSF53474">
    <property type="entry name" value="alpha/beta-Hydrolases"/>
    <property type="match status" value="1"/>
</dbReference>
<sequence length="537" mass="59688">MSSYSTSPTPTVKLAQGTVVGTTLVNGNLPDIEAFRGIPYAIPPIGDRRFRAPIPVPPSDDTIDASKFGHVAPGKPLFHGGPAYEYSEDCLTANVFRTRRSQKEDSELWPVAVYFHAGAFNRGTSSMYNAPSFLAHSGQRLIVVTFNYRIGALGFLPSTLSAEEGVLNLGLKDQALLMEWVKDNIGAFGGDANNVALYGLSAGAHSDPQKSPLYHRVIMESGAPTSRAVRPYNAPTHEQQFSDFLREVGCPLGLSSKDTFAFLRQAPTEVIQAAQIKVFNNYNPSLSWAFQPVIDGEMIPRPPIESWRLNKWRKVPIMTGFTRNEGSIYISKSVSESSQFTQFFAELLPLLSSEDIETIRNLYPDPLEYKDSPYNEQLKGTGAQYRRLEAAYGHYAYVAPARQTAELASTSMGKPVYLYQWALESTKLDGARHGDNMYYESCEPSKTNISESQKQLALDVNSRIASFLVSGDPNTHFTQDGPKWERYDVRQPKAMVFGLENKELVGGKPGPSSVLMDDDWARKESEFWWSKVDISQQ</sequence>
<evidence type="ECO:0000256" key="3">
    <source>
        <dbReference type="RuleBase" id="RU361235"/>
    </source>
</evidence>
<evidence type="ECO:0000313" key="5">
    <source>
        <dbReference type="EMBL" id="CBX95723.1"/>
    </source>
</evidence>
<comment type="similarity">
    <text evidence="1 3">Belongs to the type-B carboxylesterase/lipase family.</text>
</comment>
<dbReference type="InterPro" id="IPR050309">
    <property type="entry name" value="Type-B_Carboxylest/Lipase"/>
</dbReference>
<dbReference type="GO" id="GO:0016787">
    <property type="term" value="F:hydrolase activity"/>
    <property type="evidence" value="ECO:0007669"/>
    <property type="project" value="UniProtKB-KW"/>
</dbReference>
<dbReference type="InParanoid" id="E4ZVU7"/>
<dbReference type="ESTHER" id="lepmc-e4zvu7">
    <property type="family name" value="Fungal_carboxylesterase_lipase"/>
</dbReference>
<dbReference type="Pfam" id="PF00135">
    <property type="entry name" value="COesterase"/>
    <property type="match status" value="1"/>
</dbReference>
<gene>
    <name evidence="5" type="ORF">LEMA_P028750.1</name>
</gene>
<dbReference type="HOGENOM" id="CLU_006586_10_3_1"/>
<dbReference type="Proteomes" id="UP000002668">
    <property type="component" value="Genome"/>
</dbReference>
<dbReference type="Gene3D" id="3.40.50.1820">
    <property type="entry name" value="alpha/beta hydrolase"/>
    <property type="match status" value="1"/>
</dbReference>
<dbReference type="OrthoDB" id="408631at2759"/>
<accession>E4ZVU7</accession>
<evidence type="ECO:0000256" key="1">
    <source>
        <dbReference type="ARBA" id="ARBA00005964"/>
    </source>
</evidence>
<dbReference type="EC" id="3.1.1.-" evidence="3"/>
<name>E4ZVU7_LEPMJ</name>
<evidence type="ECO:0000259" key="4">
    <source>
        <dbReference type="Pfam" id="PF00135"/>
    </source>
</evidence>
<proteinExistence type="inferred from homology"/>
<dbReference type="PROSITE" id="PS00122">
    <property type="entry name" value="CARBOXYLESTERASE_B_1"/>
    <property type="match status" value="1"/>
</dbReference>
<feature type="domain" description="Carboxylesterase type B" evidence="4">
    <location>
        <begin position="9"/>
        <end position="502"/>
    </location>
</feature>
<keyword evidence="2 3" id="KW-0378">Hydrolase</keyword>
<dbReference type="EMBL" id="FP929127">
    <property type="protein sequence ID" value="CBX95723.1"/>
    <property type="molecule type" value="Genomic_DNA"/>
</dbReference>
<reference evidence="6" key="1">
    <citation type="journal article" date="2011" name="Nat. Commun.">
        <title>Effector diversification within compartments of the Leptosphaeria maculans genome affected by Repeat-Induced Point mutations.</title>
        <authorList>
            <person name="Rouxel T."/>
            <person name="Grandaubert J."/>
            <person name="Hane J.K."/>
            <person name="Hoede C."/>
            <person name="van de Wouw A.P."/>
            <person name="Couloux A."/>
            <person name="Dominguez V."/>
            <person name="Anthouard V."/>
            <person name="Bally P."/>
            <person name="Bourras S."/>
            <person name="Cozijnsen A.J."/>
            <person name="Ciuffetti L.M."/>
            <person name="Degrave A."/>
            <person name="Dilmaghani A."/>
            <person name="Duret L."/>
            <person name="Fudal I."/>
            <person name="Goodwin S.B."/>
            <person name="Gout L."/>
            <person name="Glaser N."/>
            <person name="Linglin J."/>
            <person name="Kema G.H.J."/>
            <person name="Lapalu N."/>
            <person name="Lawrence C.B."/>
            <person name="May K."/>
            <person name="Meyer M."/>
            <person name="Ollivier B."/>
            <person name="Poulain J."/>
            <person name="Schoch C.L."/>
            <person name="Simon A."/>
            <person name="Spatafora J.W."/>
            <person name="Stachowiak A."/>
            <person name="Turgeon B.G."/>
            <person name="Tyler B.M."/>
            <person name="Vincent D."/>
            <person name="Weissenbach J."/>
            <person name="Amselem J."/>
            <person name="Quesneville H."/>
            <person name="Oliver R.P."/>
            <person name="Wincker P."/>
            <person name="Balesdent M.-H."/>
            <person name="Howlett B.J."/>
        </authorList>
    </citation>
    <scope>NUCLEOTIDE SEQUENCE [LARGE SCALE GENOMIC DNA]</scope>
    <source>
        <strain evidence="6">JN3 / isolate v23.1.3 / race Av1-4-5-6-7-8</strain>
    </source>
</reference>
<dbReference type="AlphaFoldDB" id="E4ZVU7"/>
<keyword evidence="6" id="KW-1185">Reference proteome</keyword>
<organism evidence="6">
    <name type="scientific">Leptosphaeria maculans (strain JN3 / isolate v23.1.3 / race Av1-4-5-6-7-8)</name>
    <name type="common">Blackleg fungus</name>
    <name type="synonym">Phoma lingam</name>
    <dbReference type="NCBI Taxonomy" id="985895"/>
    <lineage>
        <taxon>Eukaryota</taxon>
        <taxon>Fungi</taxon>
        <taxon>Dikarya</taxon>
        <taxon>Ascomycota</taxon>
        <taxon>Pezizomycotina</taxon>
        <taxon>Dothideomycetes</taxon>
        <taxon>Pleosporomycetidae</taxon>
        <taxon>Pleosporales</taxon>
        <taxon>Pleosporineae</taxon>
        <taxon>Leptosphaeriaceae</taxon>
        <taxon>Plenodomus</taxon>
        <taxon>Plenodomus lingam/Leptosphaeria maculans species complex</taxon>
    </lineage>
</organism>
<dbReference type="PANTHER" id="PTHR11559">
    <property type="entry name" value="CARBOXYLESTERASE"/>
    <property type="match status" value="1"/>
</dbReference>
<dbReference type="STRING" id="985895.E4ZVU7"/>
<dbReference type="eggNOG" id="KOG1516">
    <property type="taxonomic scope" value="Eukaryota"/>
</dbReference>
<dbReference type="OMA" id="SIAHHIM"/>
<dbReference type="InterPro" id="IPR002018">
    <property type="entry name" value="CarbesteraseB"/>
</dbReference>
<dbReference type="InterPro" id="IPR019826">
    <property type="entry name" value="Carboxylesterase_B_AS"/>
</dbReference>
<dbReference type="VEuPathDB" id="FungiDB:LEMA_P028750.1"/>